<dbReference type="Proteomes" id="UP000294299">
    <property type="component" value="Chromosome NFRAN"/>
</dbReference>
<sequence>MLKLNNIPNWIRPLIIETVEAKITTLRIFGNTIDKFPVVLAGRIMKITTNVILHQKMEKIM</sequence>
<organism evidence="1 2">
    <name type="scientific">Candidatus Nitrosocosmicus franklandianus</name>
    <dbReference type="NCBI Taxonomy" id="1798806"/>
    <lineage>
        <taxon>Archaea</taxon>
        <taxon>Nitrososphaerota</taxon>
        <taxon>Nitrososphaeria</taxon>
        <taxon>Nitrososphaerales</taxon>
        <taxon>Nitrososphaeraceae</taxon>
        <taxon>Candidatus Nitrosocosmicus</taxon>
    </lineage>
</organism>
<accession>A0A484IEK9</accession>
<evidence type="ECO:0000313" key="2">
    <source>
        <dbReference type="Proteomes" id="UP000294299"/>
    </source>
</evidence>
<dbReference type="AlphaFoldDB" id="A0A484IEK9"/>
<name>A0A484IEK9_9ARCH</name>
<gene>
    <name evidence="1" type="ORF">NFRAN_2257</name>
</gene>
<keyword evidence="2" id="KW-1185">Reference proteome</keyword>
<reference evidence="1 2" key="1">
    <citation type="submission" date="2019-02" db="EMBL/GenBank/DDBJ databases">
        <authorList>
            <person name="Lehtovirta-Morley E L."/>
        </authorList>
    </citation>
    <scope>NUCLEOTIDE SEQUENCE [LARGE SCALE GENOMIC DNA]</scope>
    <source>
        <strain evidence="1">NFRAN1</strain>
    </source>
</reference>
<evidence type="ECO:0000313" key="1">
    <source>
        <dbReference type="EMBL" id="VFJ14579.1"/>
    </source>
</evidence>
<proteinExistence type="predicted"/>
<protein>
    <submittedName>
        <fullName evidence="1">Uncharacterized protein</fullName>
    </submittedName>
</protein>
<dbReference type="EMBL" id="LR216287">
    <property type="protein sequence ID" value="VFJ14579.1"/>
    <property type="molecule type" value="Genomic_DNA"/>
</dbReference>
<dbReference type="KEGG" id="nfn:NFRAN_2257"/>